<keyword evidence="1" id="KW-0433">Leucine-rich repeat</keyword>
<dbReference type="PANTHER" id="PTHR48051:SF55">
    <property type="entry name" value="MALIGNANT FIBROUS HISTIOCYTOMA-AMPLIFIED SEQUENCE 1 HOMOLOG"/>
    <property type="match status" value="1"/>
</dbReference>
<dbReference type="Proteomes" id="UP000886611">
    <property type="component" value="Unassembled WGS sequence"/>
</dbReference>
<dbReference type="InterPro" id="IPR001611">
    <property type="entry name" value="Leu-rich_rpt"/>
</dbReference>
<feature type="non-terminal residue" evidence="4">
    <location>
        <position position="265"/>
    </location>
</feature>
<dbReference type="SUPFAM" id="SSF52058">
    <property type="entry name" value="L domain-like"/>
    <property type="match status" value="1"/>
</dbReference>
<dbReference type="AlphaFoldDB" id="A0A8X7X9K6"/>
<dbReference type="InterPro" id="IPR032675">
    <property type="entry name" value="LRR_dom_sf"/>
</dbReference>
<dbReference type="Pfam" id="PF23598">
    <property type="entry name" value="LRR_14"/>
    <property type="match status" value="1"/>
</dbReference>
<accession>A0A8X7X9K6</accession>
<evidence type="ECO:0000256" key="1">
    <source>
        <dbReference type="ARBA" id="ARBA00022614"/>
    </source>
</evidence>
<protein>
    <submittedName>
        <fullName evidence="4">PIRL3 protein</fullName>
    </submittedName>
</protein>
<evidence type="ECO:0000259" key="3">
    <source>
        <dbReference type="Pfam" id="PF23598"/>
    </source>
</evidence>
<dbReference type="SMART" id="SM00369">
    <property type="entry name" value="LRR_TYP"/>
    <property type="match status" value="5"/>
</dbReference>
<feature type="domain" description="Disease resistance R13L4/SHOC-2-like LRR" evidence="3">
    <location>
        <begin position="110"/>
        <end position="179"/>
    </location>
</feature>
<dbReference type="OrthoDB" id="1394818at2759"/>
<evidence type="ECO:0000313" key="4">
    <source>
        <dbReference type="EMBL" id="KAG2464915.1"/>
    </source>
</evidence>
<dbReference type="InterPro" id="IPR003591">
    <property type="entry name" value="Leu-rich_rpt_typical-subtyp"/>
</dbReference>
<name>A0A8X7X9K6_POLSE</name>
<dbReference type="SMART" id="SM00365">
    <property type="entry name" value="LRR_SD22"/>
    <property type="match status" value="2"/>
</dbReference>
<gene>
    <name evidence="4" type="primary">Irl3</name>
    <name evidence="4" type="ORF">GTO96_0009298</name>
</gene>
<sequence length="265" mass="31227">MKAARSHLSLLSNGDTNWKYRIERDSREEGKRKLKLQGKELLAVPLNIFDMEELEVLEMTPERESCLTYRMEFVPREIGQLRNLCVLNLDTNELKVIPAEIGLLEKLERLTLSNNFLSFLPKEISRLQKLTSLHMANNHFRELPLQICQLKNLIFLDASDNKIKVIPHHIQNLAKLETLLLFFNRLEMLPDTFCNLRNLRTLWLGKNKIRRLPRRFGDLVKLEWRDEQCSSNFEENPLEHPPIAVCRSGIKGIKNYFSGWRDEEY</sequence>
<keyword evidence="2" id="KW-0677">Repeat</keyword>
<evidence type="ECO:0000313" key="5">
    <source>
        <dbReference type="Proteomes" id="UP000886611"/>
    </source>
</evidence>
<reference evidence="4 5" key="1">
    <citation type="journal article" date="2021" name="Cell">
        <title>Tracing the genetic footprints of vertebrate landing in non-teleost ray-finned fishes.</title>
        <authorList>
            <person name="Bi X."/>
            <person name="Wang K."/>
            <person name="Yang L."/>
            <person name="Pan H."/>
            <person name="Jiang H."/>
            <person name="Wei Q."/>
            <person name="Fang M."/>
            <person name="Yu H."/>
            <person name="Zhu C."/>
            <person name="Cai Y."/>
            <person name="He Y."/>
            <person name="Gan X."/>
            <person name="Zeng H."/>
            <person name="Yu D."/>
            <person name="Zhu Y."/>
            <person name="Jiang H."/>
            <person name="Qiu Q."/>
            <person name="Yang H."/>
            <person name="Zhang Y.E."/>
            <person name="Wang W."/>
            <person name="Zhu M."/>
            <person name="He S."/>
            <person name="Zhang G."/>
        </authorList>
    </citation>
    <scope>NUCLEOTIDE SEQUENCE [LARGE SCALE GENOMIC DNA]</scope>
    <source>
        <strain evidence="4">Bchr_013</strain>
    </source>
</reference>
<keyword evidence="5" id="KW-1185">Reference proteome</keyword>
<feature type="non-terminal residue" evidence="4">
    <location>
        <position position="1"/>
    </location>
</feature>
<dbReference type="PANTHER" id="PTHR48051">
    <property type="match status" value="1"/>
</dbReference>
<dbReference type="EMBL" id="JAATIS010002524">
    <property type="protein sequence ID" value="KAG2464915.1"/>
    <property type="molecule type" value="Genomic_DNA"/>
</dbReference>
<evidence type="ECO:0000256" key="2">
    <source>
        <dbReference type="ARBA" id="ARBA00022737"/>
    </source>
</evidence>
<proteinExistence type="predicted"/>
<dbReference type="Gene3D" id="3.80.10.10">
    <property type="entry name" value="Ribonuclease Inhibitor"/>
    <property type="match status" value="2"/>
</dbReference>
<dbReference type="InterPro" id="IPR055414">
    <property type="entry name" value="LRR_R13L4/SHOC2-like"/>
</dbReference>
<dbReference type="GO" id="GO:0005737">
    <property type="term" value="C:cytoplasm"/>
    <property type="evidence" value="ECO:0007669"/>
    <property type="project" value="TreeGrafter"/>
</dbReference>
<organism evidence="4 5">
    <name type="scientific">Polypterus senegalus</name>
    <name type="common">Senegal bichir</name>
    <dbReference type="NCBI Taxonomy" id="55291"/>
    <lineage>
        <taxon>Eukaryota</taxon>
        <taxon>Metazoa</taxon>
        <taxon>Chordata</taxon>
        <taxon>Craniata</taxon>
        <taxon>Vertebrata</taxon>
        <taxon>Euteleostomi</taxon>
        <taxon>Actinopterygii</taxon>
        <taxon>Polypteriformes</taxon>
        <taxon>Polypteridae</taxon>
        <taxon>Polypterus</taxon>
    </lineage>
</organism>
<dbReference type="PROSITE" id="PS51450">
    <property type="entry name" value="LRR"/>
    <property type="match status" value="1"/>
</dbReference>
<comment type="caution">
    <text evidence="4">The sequence shown here is derived from an EMBL/GenBank/DDBJ whole genome shotgun (WGS) entry which is preliminary data.</text>
</comment>
<dbReference type="InterPro" id="IPR050216">
    <property type="entry name" value="LRR_domain-containing"/>
</dbReference>